<organism evidence="3">
    <name type="scientific">Macaca mulatta</name>
    <name type="common">Rhesus macaque</name>
    <dbReference type="NCBI Taxonomy" id="9544"/>
    <lineage>
        <taxon>Eukaryota</taxon>
        <taxon>Metazoa</taxon>
        <taxon>Chordata</taxon>
        <taxon>Craniata</taxon>
        <taxon>Vertebrata</taxon>
        <taxon>Euteleostomi</taxon>
        <taxon>Mammalia</taxon>
        <taxon>Eutheria</taxon>
        <taxon>Euarchontoglires</taxon>
        <taxon>Primates</taxon>
        <taxon>Haplorrhini</taxon>
        <taxon>Catarrhini</taxon>
        <taxon>Cercopithecidae</taxon>
        <taxon>Cercopithecinae</taxon>
        <taxon>Macaca</taxon>
    </lineage>
</organism>
<protein>
    <submittedName>
        <fullName evidence="3">RWD domain-containing protein 1 isoform a</fullName>
    </submittedName>
</protein>
<evidence type="ECO:0000259" key="2">
    <source>
        <dbReference type="Pfam" id="PF05773"/>
    </source>
</evidence>
<feature type="region of interest" description="Disordered" evidence="1">
    <location>
        <begin position="1"/>
        <end position="25"/>
    </location>
</feature>
<dbReference type="EMBL" id="JU334880">
    <property type="protein sequence ID" value="AFE78633.1"/>
    <property type="molecule type" value="mRNA"/>
</dbReference>
<name>H9FVH4_MACMU</name>
<dbReference type="InterPro" id="IPR006575">
    <property type="entry name" value="RWD_dom"/>
</dbReference>
<feature type="compositionally biased region" description="Basic and acidic residues" evidence="1">
    <location>
        <begin position="1"/>
        <end position="12"/>
    </location>
</feature>
<dbReference type="Gene3D" id="3.10.110.10">
    <property type="entry name" value="Ubiquitin Conjugating Enzyme"/>
    <property type="match status" value="1"/>
</dbReference>
<sequence>MTDYGEEQRNELEALESIYPDSFTA</sequence>
<proteinExistence type="evidence at transcript level"/>
<dbReference type="SUPFAM" id="SSF54495">
    <property type="entry name" value="UBC-like"/>
    <property type="match status" value="1"/>
</dbReference>
<gene>
    <name evidence="3" type="primary">RWDD1</name>
</gene>
<dbReference type="InterPro" id="IPR016135">
    <property type="entry name" value="UBQ-conjugating_enzyme/RWD"/>
</dbReference>
<dbReference type="Pfam" id="PF05773">
    <property type="entry name" value="RWD"/>
    <property type="match status" value="1"/>
</dbReference>
<accession>H9FVH4</accession>
<evidence type="ECO:0000256" key="1">
    <source>
        <dbReference type="SAM" id="MobiDB-lite"/>
    </source>
</evidence>
<reference evidence="3" key="1">
    <citation type="journal article" date="2014" name="Biol. Direct">
        <title>A new rhesus macaque assembly and annotation for next-generation sequencing analyses.</title>
        <authorList>
            <person name="Zimin A.V."/>
            <person name="Cornish A.S."/>
            <person name="Maudhoo M.D."/>
            <person name="Gibbs R.M."/>
            <person name="Zhang X."/>
            <person name="Pandey S."/>
            <person name="Meehan D.T."/>
            <person name="Wipfler K."/>
            <person name="Bosinger S.E."/>
            <person name="Johnson Z.P."/>
            <person name="Tharp G.K."/>
            <person name="Marcais G."/>
            <person name="Roberts M."/>
            <person name="Ferguson B."/>
            <person name="Fox H.S."/>
            <person name="Treangen T."/>
            <person name="Salzberg S.L."/>
            <person name="Yorke J.A."/>
            <person name="Norgren R.B.Jr."/>
        </authorList>
    </citation>
    <scope>NUCLEOTIDE SEQUENCE</scope>
    <source>
        <tissue evidence="3">Caudate</tissue>
    </source>
</reference>
<dbReference type="AlphaFoldDB" id="H9FVH4"/>
<feature type="domain" description="RWD" evidence="2">
    <location>
        <begin position="6"/>
        <end position="24"/>
    </location>
</feature>
<evidence type="ECO:0000313" key="3">
    <source>
        <dbReference type="EMBL" id="AFE78633.1"/>
    </source>
</evidence>